<dbReference type="GO" id="GO:0003677">
    <property type="term" value="F:DNA binding"/>
    <property type="evidence" value="ECO:0007669"/>
    <property type="project" value="InterPro"/>
</dbReference>
<dbReference type="InterPro" id="IPR007219">
    <property type="entry name" value="XnlR_reg_dom"/>
</dbReference>
<feature type="region of interest" description="Disordered" evidence="2">
    <location>
        <begin position="692"/>
        <end position="728"/>
    </location>
</feature>
<dbReference type="STRING" id="5098.A0A507QVT1"/>
<dbReference type="Proteomes" id="UP000319663">
    <property type="component" value="Unassembled WGS sequence"/>
</dbReference>
<dbReference type="GO" id="GO:0006351">
    <property type="term" value="P:DNA-templated transcription"/>
    <property type="evidence" value="ECO:0007669"/>
    <property type="project" value="InterPro"/>
</dbReference>
<evidence type="ECO:0000256" key="1">
    <source>
        <dbReference type="ARBA" id="ARBA00023242"/>
    </source>
</evidence>
<dbReference type="PANTHER" id="PTHR46910:SF5">
    <property type="entry name" value="ZN(II)2CYS6 TRANSCRIPTION FACTOR (EUROFUNG)"/>
    <property type="match status" value="1"/>
</dbReference>
<organism evidence="4 5">
    <name type="scientific">Monascus purpureus</name>
    <name type="common">Red mold</name>
    <name type="synonym">Monascus anka</name>
    <dbReference type="NCBI Taxonomy" id="5098"/>
    <lineage>
        <taxon>Eukaryota</taxon>
        <taxon>Fungi</taxon>
        <taxon>Dikarya</taxon>
        <taxon>Ascomycota</taxon>
        <taxon>Pezizomycotina</taxon>
        <taxon>Eurotiomycetes</taxon>
        <taxon>Eurotiomycetidae</taxon>
        <taxon>Eurotiales</taxon>
        <taxon>Aspergillaceae</taxon>
        <taxon>Monascus</taxon>
    </lineage>
</organism>
<keyword evidence="1" id="KW-0539">Nucleus</keyword>
<dbReference type="AlphaFoldDB" id="A0A507QVT1"/>
<sequence>MLLSEGASSEIICRSTGAGQKPKEQRRRVLISSEYERKIDLIERRLAGIEKVLLDIKQSSGNASTGMSPNTAESYHAASTSSRMTPSASSIAIDQDSSPAFEGYSSLSAQSAYASQFLETAISRGSFREESPKMATALSTLKQIVNMQNQGPQVSSQEVRFPTQKIGSGDGDGHGIRDLKMPPMEAVISLLRNVKENPSNTSLFGSYYSFMTLDEFTEKCREVYFCTEDYSPATFIMVNCGLCNLFLELSFMVRSSQTKEAYQKYLQICKYNVESALAGLNLLLPATKDNIQALTLGAMHAIEISRPSFAWTLTSTAAQLCQALGYHRASSMENDTQKTRENKLRTFWTLYCLNKALSLRLGRASVIQDYDISLPSENEDLTAAGPWRAVVPLWIRLAMIQGKVYELLYSPAALCQSEGERVAHAERLAAEMRLGVIEPFERLSINPKDISDLDSLYLRFDRVSRLSVLTLIYRAIPPQGDAHFTFTMDCIKTARNALEAHLTCMTSLKESDESLKCSYMHWTIMYAPFVPFIVIFCHIIEFSSNNPNTESSTHAAPSSAEVEVDLNRLEEFVLSLESLTTLSEAIFKLHRLCQVLFNIAKLYTEAKTKAKIQAQDPELGQERNMGDKGLVEVGEEFDIYLSALGFAPGQGSAPVGLAAGYGYYGVGLGGMEGIGSFAMGTGMSMGMSMPNSELEGNSHPHHAHLHTHSETHPSANDGDDNPTSVTPSTALFQSTQLGNWFSGNRYMMGLLEEDLSQFDPSSWS</sequence>
<accession>A0A507QVT1</accession>
<evidence type="ECO:0000259" key="3">
    <source>
        <dbReference type="SMART" id="SM00906"/>
    </source>
</evidence>
<evidence type="ECO:0000256" key="2">
    <source>
        <dbReference type="SAM" id="MobiDB-lite"/>
    </source>
</evidence>
<gene>
    <name evidence="4" type="ORF">MPDQ_007543</name>
</gene>
<protein>
    <recommendedName>
        <fullName evidence="3">Xylanolytic transcriptional activator regulatory domain-containing protein</fullName>
    </recommendedName>
</protein>
<feature type="compositionally biased region" description="Low complexity" evidence="2">
    <location>
        <begin position="77"/>
        <end position="91"/>
    </location>
</feature>
<feature type="region of interest" description="Disordered" evidence="2">
    <location>
        <begin position="152"/>
        <end position="175"/>
    </location>
</feature>
<evidence type="ECO:0000313" key="5">
    <source>
        <dbReference type="Proteomes" id="UP000319663"/>
    </source>
</evidence>
<dbReference type="GO" id="GO:0008270">
    <property type="term" value="F:zinc ion binding"/>
    <property type="evidence" value="ECO:0007669"/>
    <property type="project" value="InterPro"/>
</dbReference>
<proteinExistence type="predicted"/>
<feature type="region of interest" description="Disordered" evidence="2">
    <location>
        <begin position="60"/>
        <end position="91"/>
    </location>
</feature>
<feature type="domain" description="Xylanolytic transcriptional activator regulatory" evidence="3">
    <location>
        <begin position="310"/>
        <end position="381"/>
    </location>
</feature>
<dbReference type="InterPro" id="IPR050987">
    <property type="entry name" value="AtrR-like"/>
</dbReference>
<dbReference type="CDD" id="cd12148">
    <property type="entry name" value="fungal_TF_MHR"/>
    <property type="match status" value="1"/>
</dbReference>
<name>A0A507QVT1_MONPU</name>
<dbReference type="SMART" id="SM00906">
    <property type="entry name" value="Fungal_trans"/>
    <property type="match status" value="1"/>
</dbReference>
<dbReference type="Pfam" id="PF04082">
    <property type="entry name" value="Fungal_trans"/>
    <property type="match status" value="1"/>
</dbReference>
<keyword evidence="5" id="KW-1185">Reference proteome</keyword>
<dbReference type="EMBL" id="VIFY01000080">
    <property type="protein sequence ID" value="TQB71504.1"/>
    <property type="molecule type" value="Genomic_DNA"/>
</dbReference>
<feature type="compositionally biased region" description="Polar residues" evidence="2">
    <location>
        <begin position="60"/>
        <end position="73"/>
    </location>
</feature>
<evidence type="ECO:0000313" key="4">
    <source>
        <dbReference type="EMBL" id="TQB71504.1"/>
    </source>
</evidence>
<comment type="caution">
    <text evidence="4">The sequence shown here is derived from an EMBL/GenBank/DDBJ whole genome shotgun (WGS) entry which is preliminary data.</text>
</comment>
<dbReference type="GO" id="GO:0003700">
    <property type="term" value="F:DNA-binding transcription factor activity"/>
    <property type="evidence" value="ECO:0007669"/>
    <property type="project" value="InterPro"/>
</dbReference>
<dbReference type="PANTHER" id="PTHR46910">
    <property type="entry name" value="TRANSCRIPTION FACTOR PDR1"/>
    <property type="match status" value="1"/>
</dbReference>
<reference evidence="4 5" key="1">
    <citation type="submission" date="2019-06" db="EMBL/GenBank/DDBJ databases">
        <title>Wine fermentation using esterase from Monascus purpureus.</title>
        <authorList>
            <person name="Geng C."/>
            <person name="Zhang Y."/>
        </authorList>
    </citation>
    <scope>NUCLEOTIDE SEQUENCE [LARGE SCALE GENOMIC DNA]</scope>
    <source>
        <strain evidence="4">HQ1</strain>
    </source>
</reference>